<reference evidence="1 2" key="1">
    <citation type="submission" date="2012-09" db="EMBL/GenBank/DDBJ databases">
        <title>Genome Sequence of alkane-degrading Bacterium Alcanivorax venustensis ISO4.</title>
        <authorList>
            <person name="Lai Q."/>
            <person name="Shao Z."/>
        </authorList>
    </citation>
    <scope>NUCLEOTIDE SEQUENCE [LARGE SCALE GENOMIC DNA]</scope>
    <source>
        <strain evidence="1 2">ISO4</strain>
    </source>
</reference>
<proteinExistence type="predicted"/>
<evidence type="ECO:0000313" key="2">
    <source>
        <dbReference type="Proteomes" id="UP000644441"/>
    </source>
</evidence>
<dbReference type="Pfam" id="PF10096">
    <property type="entry name" value="DUF2334"/>
    <property type="match status" value="1"/>
</dbReference>
<dbReference type="Proteomes" id="UP000644441">
    <property type="component" value="Unassembled WGS sequence"/>
</dbReference>
<name>A0ABS0AIL6_9GAMM</name>
<comment type="caution">
    <text evidence="1">The sequence shown here is derived from an EMBL/GenBank/DDBJ whole genome shotgun (WGS) entry which is preliminary data.</text>
</comment>
<protein>
    <recommendedName>
        <fullName evidence="3">Deacetylase</fullName>
    </recommendedName>
</protein>
<dbReference type="EMBL" id="ARXR01000026">
    <property type="protein sequence ID" value="MBF5053974.1"/>
    <property type="molecule type" value="Genomic_DNA"/>
</dbReference>
<dbReference type="RefSeq" id="WP_142949407.1">
    <property type="nucleotide sequence ID" value="NZ_ARXR01000026.1"/>
</dbReference>
<dbReference type="SUPFAM" id="SSF88713">
    <property type="entry name" value="Glycoside hydrolase/deacetylase"/>
    <property type="match status" value="1"/>
</dbReference>
<gene>
    <name evidence="1" type="ORF">ISO4_02576</name>
</gene>
<keyword evidence="2" id="KW-1185">Reference proteome</keyword>
<evidence type="ECO:0008006" key="3">
    <source>
        <dbReference type="Google" id="ProtNLM"/>
    </source>
</evidence>
<organism evidence="1 2">
    <name type="scientific">Alloalcanivorax venustensis ISO4</name>
    <dbReference type="NCBI Taxonomy" id="1177184"/>
    <lineage>
        <taxon>Bacteria</taxon>
        <taxon>Pseudomonadati</taxon>
        <taxon>Pseudomonadota</taxon>
        <taxon>Gammaproteobacteria</taxon>
        <taxon>Oceanospirillales</taxon>
        <taxon>Alcanivoracaceae</taxon>
        <taxon>Alloalcanivorax</taxon>
    </lineage>
</organism>
<accession>A0ABS0AIL6</accession>
<dbReference type="Gene3D" id="3.20.20.370">
    <property type="entry name" value="Glycoside hydrolase/deacetylase"/>
    <property type="match status" value="1"/>
</dbReference>
<sequence>MALSGLISIHDVMPETRERVTDILEQLAWLPPAAVTLLVVPGKDWRAADLDWLRDLSERGYPLAGHGWRHRCDTPKSLHHRLHSTFISRDAAEHLSLDEERIIALIQDCHRWFVEHGLTPGPLYVPPAWALGAVNKRRLAALPFRYYETLGGLYDARDQRFHPMPLLGFEADTALRAWSLNLFNRGNYLAALATGRTLRVSIHPQDLQLRLGAQVLPWVRRLERPLEAYA</sequence>
<dbReference type="InterPro" id="IPR018763">
    <property type="entry name" value="DUF2334"/>
</dbReference>
<evidence type="ECO:0000313" key="1">
    <source>
        <dbReference type="EMBL" id="MBF5053974.1"/>
    </source>
</evidence>
<dbReference type="InterPro" id="IPR011330">
    <property type="entry name" value="Glyco_hydro/deAcase_b/a-brl"/>
</dbReference>
<dbReference type="CDD" id="cd11374">
    <property type="entry name" value="CE4_u10"/>
    <property type="match status" value="1"/>
</dbReference>